<dbReference type="EMBL" id="AM942759">
    <property type="protein sequence ID" value="CAR42429.1"/>
    <property type="molecule type" value="Genomic_DNA"/>
</dbReference>
<reference evidence="1 2" key="1">
    <citation type="journal article" date="2008" name="J. Bacteriol.">
        <title>Complete genome sequence of uropathogenic Proteus mirabilis, a master of both adherence and motility.</title>
        <authorList>
            <person name="Pearson M.M."/>
            <person name="Sebaihia M."/>
            <person name="Churcher C."/>
            <person name="Quail M.A."/>
            <person name="Seshasayee A.S."/>
            <person name="Luscombe N.M."/>
            <person name="Abdellah Z."/>
            <person name="Arrosmith C."/>
            <person name="Atkin B."/>
            <person name="Chillingworth T."/>
            <person name="Hauser H."/>
            <person name="Jagels K."/>
            <person name="Moule S."/>
            <person name="Mungall K."/>
            <person name="Norbertczak H."/>
            <person name="Rabbinowitsch E."/>
            <person name="Walker D."/>
            <person name="Whithead S."/>
            <person name="Thomson N.R."/>
            <person name="Rather P.N."/>
            <person name="Parkhill J."/>
            <person name="Mobley H.L."/>
        </authorList>
    </citation>
    <scope>NUCLEOTIDE SEQUENCE [LARGE SCALE GENOMIC DNA]</scope>
    <source>
        <strain evidence="1 2">HI4320</strain>
    </source>
</reference>
<keyword evidence="2" id="KW-1185">Reference proteome</keyword>
<dbReference type="HOGENOM" id="CLU_3121469_0_0_6"/>
<accession>B4ETQ9</accession>
<proteinExistence type="predicted"/>
<organism evidence="1 2">
    <name type="scientific">Proteus mirabilis (strain HI4320)</name>
    <dbReference type="NCBI Taxonomy" id="529507"/>
    <lineage>
        <taxon>Bacteria</taxon>
        <taxon>Pseudomonadati</taxon>
        <taxon>Pseudomonadota</taxon>
        <taxon>Gammaproteobacteria</taxon>
        <taxon>Enterobacterales</taxon>
        <taxon>Morganellaceae</taxon>
        <taxon>Proteus</taxon>
    </lineage>
</organism>
<dbReference type="Proteomes" id="UP000008319">
    <property type="component" value="Chromosome"/>
</dbReference>
<sequence>MLSCASSVSPLVVGIFPHQLAHGVFDGTELRLLLVLQLNCSNAFTIGYQY</sequence>
<dbReference type="AlphaFoldDB" id="B4ETQ9"/>
<evidence type="ECO:0000313" key="2">
    <source>
        <dbReference type="Proteomes" id="UP000008319"/>
    </source>
</evidence>
<dbReference type="KEGG" id="pmr:PMI1127"/>
<protein>
    <submittedName>
        <fullName evidence="1">Uncharacterized protein</fullName>
    </submittedName>
</protein>
<name>B4ETQ9_PROMH</name>
<gene>
    <name evidence="1" type="ordered locus">PMI1127</name>
</gene>
<evidence type="ECO:0000313" key="1">
    <source>
        <dbReference type="EMBL" id="CAR42429.1"/>
    </source>
</evidence>
<dbReference type="EnsemblBacteria" id="CAR42429">
    <property type="protein sequence ID" value="CAR42429"/>
    <property type="gene ID" value="PMI1127"/>
</dbReference>